<proteinExistence type="predicted"/>
<sequence length="114" mass="13377">MPISDYSELSDKEIYDEIDNTIHAEEFLKSKFGKVLQEAANRIAEKSSREMALNVDPSDIAKVWEHKLIMRMYKYGFFDEIKQLAREGPWLYDELTERRSGEREPEETTSGQEP</sequence>
<name>A0A0F9ULM0_9ZZZZ</name>
<comment type="caution">
    <text evidence="1">The sequence shown here is derived from an EMBL/GenBank/DDBJ whole genome shotgun (WGS) entry which is preliminary data.</text>
</comment>
<protein>
    <submittedName>
        <fullName evidence="1">Uncharacterized protein</fullName>
    </submittedName>
</protein>
<dbReference type="EMBL" id="LAZR01000634">
    <property type="protein sequence ID" value="KKN62121.1"/>
    <property type="molecule type" value="Genomic_DNA"/>
</dbReference>
<accession>A0A0F9ULM0</accession>
<dbReference type="AlphaFoldDB" id="A0A0F9ULM0"/>
<reference evidence="1" key="1">
    <citation type="journal article" date="2015" name="Nature">
        <title>Complex archaea that bridge the gap between prokaryotes and eukaryotes.</title>
        <authorList>
            <person name="Spang A."/>
            <person name="Saw J.H."/>
            <person name="Jorgensen S.L."/>
            <person name="Zaremba-Niedzwiedzka K."/>
            <person name="Martijn J."/>
            <person name="Lind A.E."/>
            <person name="van Eijk R."/>
            <person name="Schleper C."/>
            <person name="Guy L."/>
            <person name="Ettema T.J."/>
        </authorList>
    </citation>
    <scope>NUCLEOTIDE SEQUENCE</scope>
</reference>
<evidence type="ECO:0000313" key="1">
    <source>
        <dbReference type="EMBL" id="KKN62121.1"/>
    </source>
</evidence>
<gene>
    <name evidence="1" type="ORF">LCGC14_0514970</name>
</gene>
<organism evidence="1">
    <name type="scientific">marine sediment metagenome</name>
    <dbReference type="NCBI Taxonomy" id="412755"/>
    <lineage>
        <taxon>unclassified sequences</taxon>
        <taxon>metagenomes</taxon>
        <taxon>ecological metagenomes</taxon>
    </lineage>
</organism>